<keyword evidence="5" id="KW-1185">Reference proteome</keyword>
<gene>
    <name evidence="4" type="ORF">RXV79_06420</name>
</gene>
<dbReference type="SUPFAM" id="SSF56954">
    <property type="entry name" value="Outer membrane efflux proteins (OEP)"/>
    <property type="match status" value="1"/>
</dbReference>
<dbReference type="Proteomes" id="UP001303946">
    <property type="component" value="Chromosome"/>
</dbReference>
<feature type="coiled-coil region" evidence="2">
    <location>
        <begin position="298"/>
        <end position="350"/>
    </location>
</feature>
<dbReference type="PANTHER" id="PTHR30203:SF24">
    <property type="entry name" value="BLR4935 PROTEIN"/>
    <property type="match status" value="1"/>
</dbReference>
<proteinExistence type="inferred from homology"/>
<name>A0ABZ0CXL5_9BURK</name>
<dbReference type="EMBL" id="CP136336">
    <property type="protein sequence ID" value="WOB09694.1"/>
    <property type="molecule type" value="Genomic_DNA"/>
</dbReference>
<evidence type="ECO:0000256" key="3">
    <source>
        <dbReference type="SAM" id="SignalP"/>
    </source>
</evidence>
<accession>A0ABZ0CXL5</accession>
<feature type="chain" id="PRO_5045584592" evidence="3">
    <location>
        <begin position="18"/>
        <end position="423"/>
    </location>
</feature>
<protein>
    <submittedName>
        <fullName evidence="4">TolC family protein</fullName>
    </submittedName>
</protein>
<feature type="signal peptide" evidence="3">
    <location>
        <begin position="1"/>
        <end position="17"/>
    </location>
</feature>
<dbReference type="RefSeq" id="WP_316702596.1">
    <property type="nucleotide sequence ID" value="NZ_CP136336.1"/>
</dbReference>
<organism evidence="4 5">
    <name type="scientific">Piscinibacter gummiphilus</name>
    <dbReference type="NCBI Taxonomy" id="946333"/>
    <lineage>
        <taxon>Bacteria</taxon>
        <taxon>Pseudomonadati</taxon>
        <taxon>Pseudomonadota</taxon>
        <taxon>Betaproteobacteria</taxon>
        <taxon>Burkholderiales</taxon>
        <taxon>Sphaerotilaceae</taxon>
        <taxon>Piscinibacter</taxon>
    </lineage>
</organism>
<sequence>MAPIAWAILALAGCPTAAQTNMPASQVPARQAAALTLAEAMLQARQTNPELSAARHELEAAEGARVQAGALPNPTLEAQWEDQRRETRTTTLTLSQPIELGGKRSARIEAAERAIDIARSQLDARKTDLEASVTSAFFAALVAQERLTLAQASLDLAQRGRDAASKRVTAGKVSPVEETKARVAEAGVRLERVQAQGELRTALSQLRAAIGPGPEIGRVDGDALNIQALPAAEEVSSRVDSAPAVREARLDARRLQALAELERAKRIPDVTLTVGAKREQELARNQAVVGISIPLPIFDTSRGNLQEALRRLDKAEDLAQAAELRVRSEATAARQRFETALAEVNTLREEVLPGAQSAFDAATKGFELGKFSYLEALDAQRTLLQSRSQYLRALAQAHQAAADLQRLLGAPGTPPSTLSKERP</sequence>
<dbReference type="InterPro" id="IPR010131">
    <property type="entry name" value="MdtP/NodT-like"/>
</dbReference>
<dbReference type="Pfam" id="PF02321">
    <property type="entry name" value="OEP"/>
    <property type="match status" value="2"/>
</dbReference>
<keyword evidence="3" id="KW-0732">Signal</keyword>
<comment type="similarity">
    <text evidence="1">Belongs to the outer membrane factor (OMF) (TC 1.B.17) family.</text>
</comment>
<evidence type="ECO:0000313" key="5">
    <source>
        <dbReference type="Proteomes" id="UP001303946"/>
    </source>
</evidence>
<evidence type="ECO:0000256" key="2">
    <source>
        <dbReference type="SAM" id="Coils"/>
    </source>
</evidence>
<dbReference type="PANTHER" id="PTHR30203">
    <property type="entry name" value="OUTER MEMBRANE CATION EFFLUX PROTEIN"/>
    <property type="match status" value="1"/>
</dbReference>
<dbReference type="Gene3D" id="1.20.1600.10">
    <property type="entry name" value="Outer membrane efflux proteins (OEP)"/>
    <property type="match status" value="1"/>
</dbReference>
<evidence type="ECO:0000313" key="4">
    <source>
        <dbReference type="EMBL" id="WOB09694.1"/>
    </source>
</evidence>
<keyword evidence="2" id="KW-0175">Coiled coil</keyword>
<reference evidence="4 5" key="1">
    <citation type="submission" date="2023-10" db="EMBL/GenBank/DDBJ databases">
        <title>Bacteria for the degradation of biodegradable plastic PBAT(Polybutylene adipate terephthalate).</title>
        <authorList>
            <person name="Weon H.-Y."/>
            <person name="Yeon J."/>
        </authorList>
    </citation>
    <scope>NUCLEOTIDE SEQUENCE [LARGE SCALE GENOMIC DNA]</scope>
    <source>
        <strain evidence="4 5">SBD 7-3</strain>
    </source>
</reference>
<dbReference type="InterPro" id="IPR003423">
    <property type="entry name" value="OMP_efflux"/>
</dbReference>
<evidence type="ECO:0000256" key="1">
    <source>
        <dbReference type="ARBA" id="ARBA00007613"/>
    </source>
</evidence>